<keyword evidence="4" id="KW-1185">Reference proteome</keyword>
<proteinExistence type="predicted"/>
<feature type="domain" description="Zn(2)-C6 fungal-type" evidence="2">
    <location>
        <begin position="10"/>
        <end position="37"/>
    </location>
</feature>
<dbReference type="SMART" id="SM00066">
    <property type="entry name" value="GAL4"/>
    <property type="match status" value="1"/>
</dbReference>
<reference evidence="3" key="2">
    <citation type="submission" date="2023-05" db="EMBL/GenBank/DDBJ databases">
        <authorList>
            <consortium name="Lawrence Berkeley National Laboratory"/>
            <person name="Steindorff A."/>
            <person name="Hensen N."/>
            <person name="Bonometti L."/>
            <person name="Westerberg I."/>
            <person name="Brannstrom I.O."/>
            <person name="Guillou S."/>
            <person name="Cros-Aarteil S."/>
            <person name="Calhoun S."/>
            <person name="Haridas S."/>
            <person name="Kuo A."/>
            <person name="Mondo S."/>
            <person name="Pangilinan J."/>
            <person name="Riley R."/>
            <person name="Labutti K."/>
            <person name="Andreopoulos B."/>
            <person name="Lipzen A."/>
            <person name="Chen C."/>
            <person name="Yanf M."/>
            <person name="Daum C."/>
            <person name="Ng V."/>
            <person name="Clum A."/>
            <person name="Ohm R."/>
            <person name="Martin F."/>
            <person name="Silar P."/>
            <person name="Natvig D."/>
            <person name="Lalanne C."/>
            <person name="Gautier V."/>
            <person name="Ament-Velasquez S.L."/>
            <person name="Kruys A."/>
            <person name="Hutchinson M.I."/>
            <person name="Powell A.J."/>
            <person name="Barry K."/>
            <person name="Miller A.N."/>
            <person name="Grigoriev I.V."/>
            <person name="Debuchy R."/>
            <person name="Gladieux P."/>
            <person name="Thoren M.H."/>
            <person name="Johannesson H."/>
        </authorList>
    </citation>
    <scope>NUCLEOTIDE SEQUENCE</scope>
    <source>
        <strain evidence="3">PSN243</strain>
    </source>
</reference>
<dbReference type="CDD" id="cd00067">
    <property type="entry name" value="GAL4"/>
    <property type="match status" value="1"/>
</dbReference>
<protein>
    <recommendedName>
        <fullName evidence="2">Zn(2)-C6 fungal-type domain-containing protein</fullName>
    </recommendedName>
</protein>
<gene>
    <name evidence="3" type="ORF">QBC34DRAFT_363910</name>
</gene>
<evidence type="ECO:0000313" key="3">
    <source>
        <dbReference type="EMBL" id="KAK4442367.1"/>
    </source>
</evidence>
<organism evidence="3 4">
    <name type="scientific">Podospora aff. communis PSN243</name>
    <dbReference type="NCBI Taxonomy" id="3040156"/>
    <lineage>
        <taxon>Eukaryota</taxon>
        <taxon>Fungi</taxon>
        <taxon>Dikarya</taxon>
        <taxon>Ascomycota</taxon>
        <taxon>Pezizomycotina</taxon>
        <taxon>Sordariomycetes</taxon>
        <taxon>Sordariomycetidae</taxon>
        <taxon>Sordariales</taxon>
        <taxon>Podosporaceae</taxon>
        <taxon>Podospora</taxon>
    </lineage>
</organism>
<dbReference type="GO" id="GO:0008270">
    <property type="term" value="F:zinc ion binding"/>
    <property type="evidence" value="ECO:0007669"/>
    <property type="project" value="InterPro"/>
</dbReference>
<dbReference type="InterPro" id="IPR001138">
    <property type="entry name" value="Zn2Cys6_DnaBD"/>
</dbReference>
<dbReference type="InterPro" id="IPR036864">
    <property type="entry name" value="Zn2-C6_fun-type_DNA-bd_sf"/>
</dbReference>
<dbReference type="Gene3D" id="4.10.240.10">
    <property type="entry name" value="Zn(2)-C6 fungal-type DNA-binding domain"/>
    <property type="match status" value="1"/>
</dbReference>
<dbReference type="EMBL" id="MU866019">
    <property type="protein sequence ID" value="KAK4442367.1"/>
    <property type="molecule type" value="Genomic_DNA"/>
</dbReference>
<evidence type="ECO:0000313" key="4">
    <source>
        <dbReference type="Proteomes" id="UP001321760"/>
    </source>
</evidence>
<dbReference type="SUPFAM" id="SSF57701">
    <property type="entry name" value="Zn2/Cys6 DNA-binding domain"/>
    <property type="match status" value="1"/>
</dbReference>
<accession>A0AAV9G2G0</accession>
<dbReference type="PANTHER" id="PTHR38111:SF2">
    <property type="entry name" value="FINGER DOMAIN PROTEIN, PUTATIVE (AFU_ORTHOLOGUE AFUA_1G01560)-RELATED"/>
    <property type="match status" value="1"/>
</dbReference>
<dbReference type="AlphaFoldDB" id="A0AAV9G2G0"/>
<dbReference type="PANTHER" id="PTHR38111">
    <property type="entry name" value="ZN(2)-C6 FUNGAL-TYPE DOMAIN-CONTAINING PROTEIN-RELATED"/>
    <property type="match status" value="1"/>
</dbReference>
<dbReference type="GO" id="GO:0000981">
    <property type="term" value="F:DNA-binding transcription factor activity, RNA polymerase II-specific"/>
    <property type="evidence" value="ECO:0007669"/>
    <property type="project" value="InterPro"/>
</dbReference>
<dbReference type="PROSITE" id="PS50048">
    <property type="entry name" value="ZN2_CY6_FUNGAL_2"/>
    <property type="match status" value="1"/>
</dbReference>
<name>A0AAV9G2G0_9PEZI</name>
<evidence type="ECO:0000259" key="2">
    <source>
        <dbReference type="PROSITE" id="PS50048"/>
    </source>
</evidence>
<comment type="caution">
    <text evidence="3">The sequence shown here is derived from an EMBL/GenBank/DDBJ whole genome shotgun (WGS) entry which is preliminary data.</text>
</comment>
<sequence>MGRQPTSGYCETCRRRRVKCDKKRPECGRCLSSGHRCGGYHVPLRMQSLGIQSGDDGTQRLKRISTFATRRGLSALVQCPISIPPELDMGAFQSEIATSYFFESYGWAPFWQHTMLTAATDDAPHLNKDCLSAIVYGYAGMKQGDAALCTRAGRLYGRVLQRVRSMIGASDKSELALLTVTIMLLDMYEFTTKKSVTDHLSHHLGLESILQHCGPEFFQQPGFLQIFRSCRALLLCHNVYRRTRSFLQDEPWKTIPWKYEPKSFEDRLTDLFLDLTGIVQDLATVRTSGGNVDDFLARLATVSASLRTWRRDWDRAHEGSVRRVWRAAGVPPGLEFDSPRLALDVLYYDAALIYLMQIEAAVQHTQPTRGVSSGKSWPTRVVSSGKSWQDQEQGQSNKTVAEALVAMACIVRSLPRTRGRETVVTPAPIGIIYSTLRNQSQMHALVQLVEGEFEDAQEIFSVYQASPLDVVLGGTSRLAPEGG</sequence>
<keyword evidence="1" id="KW-0539">Nucleus</keyword>
<reference evidence="3" key="1">
    <citation type="journal article" date="2023" name="Mol. Phylogenet. Evol.">
        <title>Genome-scale phylogeny and comparative genomics of the fungal order Sordariales.</title>
        <authorList>
            <person name="Hensen N."/>
            <person name="Bonometti L."/>
            <person name="Westerberg I."/>
            <person name="Brannstrom I.O."/>
            <person name="Guillou S."/>
            <person name="Cros-Aarteil S."/>
            <person name="Calhoun S."/>
            <person name="Haridas S."/>
            <person name="Kuo A."/>
            <person name="Mondo S."/>
            <person name="Pangilinan J."/>
            <person name="Riley R."/>
            <person name="LaButti K."/>
            <person name="Andreopoulos B."/>
            <person name="Lipzen A."/>
            <person name="Chen C."/>
            <person name="Yan M."/>
            <person name="Daum C."/>
            <person name="Ng V."/>
            <person name="Clum A."/>
            <person name="Steindorff A."/>
            <person name="Ohm R.A."/>
            <person name="Martin F."/>
            <person name="Silar P."/>
            <person name="Natvig D.O."/>
            <person name="Lalanne C."/>
            <person name="Gautier V."/>
            <person name="Ament-Velasquez S.L."/>
            <person name="Kruys A."/>
            <person name="Hutchinson M.I."/>
            <person name="Powell A.J."/>
            <person name="Barry K."/>
            <person name="Miller A.N."/>
            <person name="Grigoriev I.V."/>
            <person name="Debuchy R."/>
            <person name="Gladieux P."/>
            <person name="Hiltunen Thoren M."/>
            <person name="Johannesson H."/>
        </authorList>
    </citation>
    <scope>NUCLEOTIDE SEQUENCE</scope>
    <source>
        <strain evidence="3">PSN243</strain>
    </source>
</reference>
<evidence type="ECO:0000256" key="1">
    <source>
        <dbReference type="ARBA" id="ARBA00023242"/>
    </source>
</evidence>
<dbReference type="Pfam" id="PF00172">
    <property type="entry name" value="Zn_clus"/>
    <property type="match status" value="1"/>
</dbReference>
<dbReference type="InterPro" id="IPR053178">
    <property type="entry name" value="Osmoadaptation_assoc"/>
</dbReference>
<dbReference type="Proteomes" id="UP001321760">
    <property type="component" value="Unassembled WGS sequence"/>
</dbReference>